<dbReference type="InterPro" id="IPR014971">
    <property type="entry name" value="KGK"/>
</dbReference>
<organism evidence="1 2">
    <name type="scientific">Phormidium tenue FACHB-1050</name>
    <dbReference type="NCBI Taxonomy" id="2692857"/>
    <lineage>
        <taxon>Bacteria</taxon>
        <taxon>Bacillati</taxon>
        <taxon>Cyanobacteriota</taxon>
        <taxon>Cyanophyceae</taxon>
        <taxon>Oscillatoriophycideae</taxon>
        <taxon>Oscillatoriales</taxon>
        <taxon>Oscillatoriaceae</taxon>
        <taxon>Phormidium</taxon>
    </lineage>
</organism>
<reference evidence="1 2" key="1">
    <citation type="journal article" date="2020" name="ISME J.">
        <title>Comparative genomics reveals insights into cyanobacterial evolution and habitat adaptation.</title>
        <authorList>
            <person name="Chen M.Y."/>
            <person name="Teng W.K."/>
            <person name="Zhao L."/>
            <person name="Hu C.X."/>
            <person name="Zhou Y.K."/>
            <person name="Han B.P."/>
            <person name="Song L.R."/>
            <person name="Shu W.S."/>
        </authorList>
    </citation>
    <scope>NUCLEOTIDE SEQUENCE [LARGE SCALE GENOMIC DNA]</scope>
    <source>
        <strain evidence="1 2">FACHB-1050</strain>
    </source>
</reference>
<sequence>MRVDQPKWQKGKLKLTLEFIPDEPPQDELSSIRSLNID</sequence>
<dbReference type="Proteomes" id="UP000618445">
    <property type="component" value="Unassembled WGS sequence"/>
</dbReference>
<gene>
    <name evidence="1" type="ORF">H6G05_11410</name>
</gene>
<name>A0ABR8CA86_9CYAN</name>
<evidence type="ECO:0000313" key="2">
    <source>
        <dbReference type="Proteomes" id="UP000618445"/>
    </source>
</evidence>
<keyword evidence="2" id="KW-1185">Reference proteome</keyword>
<evidence type="ECO:0000313" key="1">
    <source>
        <dbReference type="EMBL" id="MBD2317449.1"/>
    </source>
</evidence>
<dbReference type="Pfam" id="PF08872">
    <property type="entry name" value="KGK"/>
    <property type="match status" value="1"/>
</dbReference>
<dbReference type="EMBL" id="JACJQY010000015">
    <property type="protein sequence ID" value="MBD2317449.1"/>
    <property type="molecule type" value="Genomic_DNA"/>
</dbReference>
<protein>
    <submittedName>
        <fullName evidence="1">Uncharacterized protein</fullName>
    </submittedName>
</protein>
<proteinExistence type="predicted"/>
<comment type="caution">
    <text evidence="1">The sequence shown here is derived from an EMBL/GenBank/DDBJ whole genome shotgun (WGS) entry which is preliminary data.</text>
</comment>
<accession>A0ABR8CA86</accession>